<evidence type="ECO:0000313" key="2">
    <source>
        <dbReference type="Proteomes" id="UP000593564"/>
    </source>
</evidence>
<sequence length="111" mass="12704">MVGLKGLIHSHSQFMPADDEDIVDLHVMWKKRKEKKKHVKSMWIFSVKRGSLTLGLEKAAPPSWFYLPSPSNNSSPTTTTFNSYGDLWRNLRRITTIQIFSSASLHRSSDV</sequence>
<name>A0A7J7I1C2_CAMSI</name>
<accession>A0A7J7I1C2</accession>
<organism evidence="1 2">
    <name type="scientific">Camellia sinensis</name>
    <name type="common">Tea plant</name>
    <name type="synonym">Thea sinensis</name>
    <dbReference type="NCBI Taxonomy" id="4442"/>
    <lineage>
        <taxon>Eukaryota</taxon>
        <taxon>Viridiplantae</taxon>
        <taxon>Streptophyta</taxon>
        <taxon>Embryophyta</taxon>
        <taxon>Tracheophyta</taxon>
        <taxon>Spermatophyta</taxon>
        <taxon>Magnoliopsida</taxon>
        <taxon>eudicotyledons</taxon>
        <taxon>Gunneridae</taxon>
        <taxon>Pentapetalae</taxon>
        <taxon>asterids</taxon>
        <taxon>Ericales</taxon>
        <taxon>Theaceae</taxon>
        <taxon>Camellia</taxon>
    </lineage>
</organism>
<reference evidence="1 2" key="2">
    <citation type="submission" date="2020-07" db="EMBL/GenBank/DDBJ databases">
        <title>Genome assembly of wild tea tree DASZ reveals pedigree and selection history of tea varieties.</title>
        <authorList>
            <person name="Zhang W."/>
        </authorList>
    </citation>
    <scope>NUCLEOTIDE SEQUENCE [LARGE SCALE GENOMIC DNA]</scope>
    <source>
        <strain evidence="2">cv. G240</strain>
        <tissue evidence="1">Leaf</tissue>
    </source>
</reference>
<reference evidence="2" key="1">
    <citation type="journal article" date="2020" name="Nat. Commun.">
        <title>Genome assembly of wild tea tree DASZ reveals pedigree and selection history of tea varieties.</title>
        <authorList>
            <person name="Zhang W."/>
            <person name="Zhang Y."/>
            <person name="Qiu H."/>
            <person name="Guo Y."/>
            <person name="Wan H."/>
            <person name="Zhang X."/>
            <person name="Scossa F."/>
            <person name="Alseekh S."/>
            <person name="Zhang Q."/>
            <person name="Wang P."/>
            <person name="Xu L."/>
            <person name="Schmidt M.H."/>
            <person name="Jia X."/>
            <person name="Li D."/>
            <person name="Zhu A."/>
            <person name="Guo F."/>
            <person name="Chen W."/>
            <person name="Ni D."/>
            <person name="Usadel B."/>
            <person name="Fernie A.R."/>
            <person name="Wen W."/>
        </authorList>
    </citation>
    <scope>NUCLEOTIDE SEQUENCE [LARGE SCALE GENOMIC DNA]</scope>
    <source>
        <strain evidence="2">cv. G240</strain>
    </source>
</reference>
<protein>
    <submittedName>
        <fullName evidence="1">Uncharacterized protein</fullName>
    </submittedName>
</protein>
<gene>
    <name evidence="1" type="ORF">HYC85_005441</name>
</gene>
<evidence type="ECO:0000313" key="1">
    <source>
        <dbReference type="EMBL" id="KAF5958216.1"/>
    </source>
</evidence>
<dbReference type="AlphaFoldDB" id="A0A7J7I1C2"/>
<comment type="caution">
    <text evidence="1">The sequence shown here is derived from an EMBL/GenBank/DDBJ whole genome shotgun (WGS) entry which is preliminary data.</text>
</comment>
<dbReference type="EMBL" id="JACBKZ010000002">
    <property type="protein sequence ID" value="KAF5958216.1"/>
    <property type="molecule type" value="Genomic_DNA"/>
</dbReference>
<proteinExistence type="predicted"/>
<dbReference type="Proteomes" id="UP000593564">
    <property type="component" value="Unassembled WGS sequence"/>
</dbReference>
<keyword evidence="2" id="KW-1185">Reference proteome</keyword>